<gene>
    <name evidence="3" type="ORF">Mgra_00009945</name>
</gene>
<evidence type="ECO:0000313" key="3">
    <source>
        <dbReference type="EMBL" id="KAF7624792.1"/>
    </source>
</evidence>
<feature type="transmembrane region" description="Helical" evidence="1">
    <location>
        <begin position="192"/>
        <end position="213"/>
    </location>
</feature>
<dbReference type="OrthoDB" id="5852423at2759"/>
<keyword evidence="1" id="KW-0812">Transmembrane</keyword>
<keyword evidence="1" id="KW-1133">Transmembrane helix</keyword>
<evidence type="ECO:0000256" key="1">
    <source>
        <dbReference type="SAM" id="Phobius"/>
    </source>
</evidence>
<evidence type="ECO:0000313" key="4">
    <source>
        <dbReference type="Proteomes" id="UP000605970"/>
    </source>
</evidence>
<feature type="transmembrane region" description="Helical" evidence="1">
    <location>
        <begin position="161"/>
        <end position="180"/>
    </location>
</feature>
<reference evidence="3" key="1">
    <citation type="journal article" date="2020" name="Ecol. Evol.">
        <title>Genome structure and content of the rice root-knot nematode (Meloidogyne graminicola).</title>
        <authorList>
            <person name="Phan N.T."/>
            <person name="Danchin E.G.J."/>
            <person name="Klopp C."/>
            <person name="Perfus-Barbeoch L."/>
            <person name="Kozlowski D.K."/>
            <person name="Koutsovoulos G.D."/>
            <person name="Lopez-Roques C."/>
            <person name="Bouchez O."/>
            <person name="Zahm M."/>
            <person name="Besnard G."/>
            <person name="Bellafiore S."/>
        </authorList>
    </citation>
    <scope>NUCLEOTIDE SEQUENCE</scope>
    <source>
        <strain evidence="3">VN-18</strain>
    </source>
</reference>
<feature type="transmembrane region" description="Helical" evidence="1">
    <location>
        <begin position="103"/>
        <end position="122"/>
    </location>
</feature>
<feature type="transmembrane region" description="Helical" evidence="1">
    <location>
        <begin position="6"/>
        <end position="26"/>
    </location>
</feature>
<dbReference type="EMBL" id="JABEBT010000199">
    <property type="protein sequence ID" value="KAF7624792.1"/>
    <property type="molecule type" value="Genomic_DNA"/>
</dbReference>
<dbReference type="GO" id="GO:0000139">
    <property type="term" value="C:Golgi membrane"/>
    <property type="evidence" value="ECO:0007669"/>
    <property type="project" value="InterPro"/>
</dbReference>
<dbReference type="Proteomes" id="UP000605970">
    <property type="component" value="Unassembled WGS sequence"/>
</dbReference>
<name>A0A8S9ZAH7_9BILA</name>
<keyword evidence="1" id="KW-0472">Membrane</keyword>
<dbReference type="PANTHER" id="PTHR12892">
    <property type="entry name" value="FGF RECEPTOR ACTIVATING PROTEIN 1"/>
    <property type="match status" value="1"/>
</dbReference>
<feature type="transmembrane region" description="Helical" evidence="1">
    <location>
        <begin position="33"/>
        <end position="53"/>
    </location>
</feature>
<accession>A0A8S9ZAH7</accession>
<evidence type="ECO:0000259" key="2">
    <source>
        <dbReference type="Pfam" id="PF10277"/>
    </source>
</evidence>
<protein>
    <recommendedName>
        <fullName evidence="2">CWH43-like N-terminal domain-containing protein</fullName>
    </recommendedName>
</protein>
<feature type="transmembrane region" description="Helical" evidence="1">
    <location>
        <begin position="128"/>
        <end position="149"/>
    </location>
</feature>
<sequence length="227" mass="27175">MLLSKSSNNFSFLISFPLNYSLLYLIKFNQLCFLTILPLLGGIFVIILISIIFHSKLIFNYEWTCGLTYLPSISRIINLPAERIIWNFLILFHIPLRNYLCKIYLLSGLFDHLFLLLLSIVGERENSELHVIFFSSFLFSTFINFNIHFYLEINLNKKFRFIFLFLLFLLIPLIIFFFSINQLYCSKYSYEIFVLIEYFIVFCIFGFNCCIFFEKHLNCFFIILKIK</sequence>
<dbReference type="InterPro" id="IPR039545">
    <property type="entry name" value="PGAP2"/>
</dbReference>
<dbReference type="Pfam" id="PF10277">
    <property type="entry name" value="Frag1"/>
    <property type="match status" value="1"/>
</dbReference>
<dbReference type="AlphaFoldDB" id="A0A8S9ZAH7"/>
<comment type="caution">
    <text evidence="3">The sequence shown here is derived from an EMBL/GenBank/DDBJ whole genome shotgun (WGS) entry which is preliminary data.</text>
</comment>
<feature type="domain" description="CWH43-like N-terminal" evidence="2">
    <location>
        <begin position="99"/>
        <end position="214"/>
    </location>
</feature>
<dbReference type="GO" id="GO:0005789">
    <property type="term" value="C:endoplasmic reticulum membrane"/>
    <property type="evidence" value="ECO:0007669"/>
    <property type="project" value="TreeGrafter"/>
</dbReference>
<dbReference type="GO" id="GO:0006506">
    <property type="term" value="P:GPI anchor biosynthetic process"/>
    <property type="evidence" value="ECO:0007669"/>
    <property type="project" value="TreeGrafter"/>
</dbReference>
<dbReference type="InterPro" id="IPR019402">
    <property type="entry name" value="CWH43_N"/>
</dbReference>
<organism evidence="3 4">
    <name type="scientific">Meloidogyne graminicola</name>
    <dbReference type="NCBI Taxonomy" id="189291"/>
    <lineage>
        <taxon>Eukaryota</taxon>
        <taxon>Metazoa</taxon>
        <taxon>Ecdysozoa</taxon>
        <taxon>Nematoda</taxon>
        <taxon>Chromadorea</taxon>
        <taxon>Rhabditida</taxon>
        <taxon>Tylenchina</taxon>
        <taxon>Tylenchomorpha</taxon>
        <taxon>Tylenchoidea</taxon>
        <taxon>Meloidogynidae</taxon>
        <taxon>Meloidogyninae</taxon>
        <taxon>Meloidogyne</taxon>
    </lineage>
</organism>
<keyword evidence="4" id="KW-1185">Reference proteome</keyword>
<proteinExistence type="predicted"/>
<dbReference type="PANTHER" id="PTHR12892:SF12">
    <property type="entry name" value="RHOMBOID DOMAIN-CONTAINING PROTEIN"/>
    <property type="match status" value="1"/>
</dbReference>